<dbReference type="Proteomes" id="UP000693970">
    <property type="component" value="Unassembled WGS sequence"/>
</dbReference>
<feature type="compositionally biased region" description="Polar residues" evidence="1">
    <location>
        <begin position="8"/>
        <end position="21"/>
    </location>
</feature>
<evidence type="ECO:0000313" key="3">
    <source>
        <dbReference type="Proteomes" id="UP000693970"/>
    </source>
</evidence>
<evidence type="ECO:0000313" key="2">
    <source>
        <dbReference type="EMBL" id="KAG7353667.1"/>
    </source>
</evidence>
<organism evidence="2 3">
    <name type="scientific">Nitzschia inconspicua</name>
    <dbReference type="NCBI Taxonomy" id="303405"/>
    <lineage>
        <taxon>Eukaryota</taxon>
        <taxon>Sar</taxon>
        <taxon>Stramenopiles</taxon>
        <taxon>Ochrophyta</taxon>
        <taxon>Bacillariophyta</taxon>
        <taxon>Bacillariophyceae</taxon>
        <taxon>Bacillariophycidae</taxon>
        <taxon>Bacillariales</taxon>
        <taxon>Bacillariaceae</taxon>
        <taxon>Nitzschia</taxon>
    </lineage>
</organism>
<feature type="compositionally biased region" description="Polar residues" evidence="1">
    <location>
        <begin position="59"/>
        <end position="69"/>
    </location>
</feature>
<feature type="compositionally biased region" description="Basic residues" evidence="1">
    <location>
        <begin position="70"/>
        <end position="82"/>
    </location>
</feature>
<feature type="region of interest" description="Disordered" evidence="1">
    <location>
        <begin position="56"/>
        <end position="86"/>
    </location>
</feature>
<name>A0A9K3PN99_9STRA</name>
<dbReference type="OrthoDB" id="48999at2759"/>
<feature type="region of interest" description="Disordered" evidence="1">
    <location>
        <begin position="239"/>
        <end position="271"/>
    </location>
</feature>
<comment type="caution">
    <text evidence="2">The sequence shown here is derived from an EMBL/GenBank/DDBJ whole genome shotgun (WGS) entry which is preliminary data.</text>
</comment>
<reference evidence="2" key="1">
    <citation type="journal article" date="2021" name="Sci. Rep.">
        <title>Diploid genomic architecture of Nitzschia inconspicua, an elite biomass production diatom.</title>
        <authorList>
            <person name="Oliver A."/>
            <person name="Podell S."/>
            <person name="Pinowska A."/>
            <person name="Traller J.C."/>
            <person name="Smith S.R."/>
            <person name="McClure R."/>
            <person name="Beliaev A."/>
            <person name="Bohutskyi P."/>
            <person name="Hill E.A."/>
            <person name="Rabines A."/>
            <person name="Zheng H."/>
            <person name="Allen L.Z."/>
            <person name="Kuo A."/>
            <person name="Grigoriev I.V."/>
            <person name="Allen A.E."/>
            <person name="Hazlebeck D."/>
            <person name="Allen E.E."/>
        </authorList>
    </citation>
    <scope>NUCLEOTIDE SEQUENCE</scope>
    <source>
        <strain evidence="2">Hildebrandi</strain>
    </source>
</reference>
<evidence type="ECO:0000256" key="1">
    <source>
        <dbReference type="SAM" id="MobiDB-lite"/>
    </source>
</evidence>
<proteinExistence type="predicted"/>
<feature type="compositionally biased region" description="Basic and acidic residues" evidence="1">
    <location>
        <begin position="22"/>
        <end position="31"/>
    </location>
</feature>
<sequence length="468" mass="51447">MNHHDTETTGQSSNLVASNSNHETERSDRFQHILTTPMDLRCMNETYYDSPMMVPPTRASYSKGNVTITKKSRGNRSSKRSSSRAAARDFAKQYLAAKRLSSTTSTTSSSAFLSTDSISEDFREAPGFGSEGPPSAFASSSKASWPASFEEDEYTSSSKLSVSEMKQMVMDSLPPEIKDRVPASAWKRIFCDDDTLMSDQSPIVRRLRGGSRDDVSDIVSVISNIVSRRSGGTCEVSTVSGLTRDDMNSSPTFQSPPERKEAAVESTPRPNVVSSVPVGLRVIMDDVPTIISTTSSRANVTTSSSCPGNGKRKPQVCFDIVKVRSYGSILTINPSVTSGPAVGLGWEFDPEKDEKYALDDFERSKARSGPRRVSNQLLIGREARESLLLSLGYSQKEIAVAIRQTIRIKNQRKQTVQNLNMLPVEEILEKATRRVKRVLGFSNCPRNKSKYSPEFFQQQQAVVASGAA</sequence>
<feature type="region of interest" description="Disordered" evidence="1">
    <location>
        <begin position="1"/>
        <end position="32"/>
    </location>
</feature>
<gene>
    <name evidence="2" type="ORF">IV203_003022</name>
</gene>
<protein>
    <submittedName>
        <fullName evidence="2">Uncharacterized protein</fullName>
    </submittedName>
</protein>
<keyword evidence="3" id="KW-1185">Reference proteome</keyword>
<dbReference type="AlphaFoldDB" id="A0A9K3PN99"/>
<dbReference type="EMBL" id="JAGRRH010000016">
    <property type="protein sequence ID" value="KAG7353667.1"/>
    <property type="molecule type" value="Genomic_DNA"/>
</dbReference>
<reference evidence="2" key="2">
    <citation type="submission" date="2021-04" db="EMBL/GenBank/DDBJ databases">
        <authorList>
            <person name="Podell S."/>
        </authorList>
    </citation>
    <scope>NUCLEOTIDE SEQUENCE</scope>
    <source>
        <strain evidence="2">Hildebrandi</strain>
    </source>
</reference>
<accession>A0A9K3PN99</accession>